<dbReference type="Proteomes" id="UP000289775">
    <property type="component" value="Unassembled WGS sequence"/>
</dbReference>
<gene>
    <name evidence="2" type="ORF">NU09_2943</name>
</gene>
<evidence type="ECO:0000313" key="3">
    <source>
        <dbReference type="Proteomes" id="UP000289775"/>
    </source>
</evidence>
<feature type="transmembrane region" description="Helical" evidence="1">
    <location>
        <begin position="136"/>
        <end position="155"/>
    </location>
</feature>
<keyword evidence="1" id="KW-0472">Membrane</keyword>
<feature type="transmembrane region" description="Helical" evidence="1">
    <location>
        <begin position="60"/>
        <end position="81"/>
    </location>
</feature>
<keyword evidence="1" id="KW-1133">Transmembrane helix</keyword>
<protein>
    <submittedName>
        <fullName evidence="2">Uncharacterized protein</fullName>
    </submittedName>
</protein>
<accession>A0A444W6S2</accession>
<keyword evidence="1" id="KW-0812">Transmembrane</keyword>
<feature type="transmembrane region" description="Helical" evidence="1">
    <location>
        <begin position="202"/>
        <end position="221"/>
    </location>
</feature>
<sequence length="239" mass="27617">MIQLEEKKIPVVLIIIGIVLLVISNLTKEPYDISLFLYYEKNHISMSLSEYYVGLLGIDVSLKSIVVSCIVLIGLSIYLLIFKTDEEIRTLIGGGYRDKLAVNKKTKLNELPQKKINQDVNDDNIKLYKKIKLTKLLTLLYGVLILLVILILKTIDQDLIDSFTIEEYQTYSIILLIANLVNRAFATQVCYDLTKYNKGSKWLWVLCGFLFPALTLIYAGVKRSLQNEYKYLMEYYNQY</sequence>
<feature type="transmembrane region" description="Helical" evidence="1">
    <location>
        <begin position="9"/>
        <end position="27"/>
    </location>
</feature>
<dbReference type="AlphaFoldDB" id="A0A444W6S2"/>
<proteinExistence type="predicted"/>
<keyword evidence="3" id="KW-1185">Reference proteome</keyword>
<evidence type="ECO:0000256" key="1">
    <source>
        <dbReference type="SAM" id="Phobius"/>
    </source>
</evidence>
<comment type="caution">
    <text evidence="2">The sequence shown here is derived from an EMBL/GenBank/DDBJ whole genome shotgun (WGS) entry which is preliminary data.</text>
</comment>
<dbReference type="EMBL" id="JUIW01000010">
    <property type="protein sequence ID" value="RYJ41569.1"/>
    <property type="molecule type" value="Genomic_DNA"/>
</dbReference>
<dbReference type="RefSeq" id="WP_129752025.1">
    <property type="nucleotide sequence ID" value="NZ_JUIW01000010.1"/>
</dbReference>
<organism evidence="2 3">
    <name type="scientific">Flavobacterium beibuense</name>
    <dbReference type="NCBI Taxonomy" id="657326"/>
    <lineage>
        <taxon>Bacteria</taxon>
        <taxon>Pseudomonadati</taxon>
        <taxon>Bacteroidota</taxon>
        <taxon>Flavobacteriia</taxon>
        <taxon>Flavobacteriales</taxon>
        <taxon>Flavobacteriaceae</taxon>
        <taxon>Flavobacterium</taxon>
    </lineage>
</organism>
<reference evidence="2 3" key="1">
    <citation type="submission" date="2014-12" db="EMBL/GenBank/DDBJ databases">
        <title>Genome sequence of Flavobacterium beibuense RSKm HC5.</title>
        <authorList>
            <person name="Kim J.F."/>
            <person name="Song J.Y."/>
            <person name="Kwak M.-J."/>
            <person name="Lee S.-W."/>
        </authorList>
    </citation>
    <scope>NUCLEOTIDE SEQUENCE [LARGE SCALE GENOMIC DNA]</scope>
    <source>
        <strain evidence="2 3">RSKm HC5</strain>
    </source>
</reference>
<evidence type="ECO:0000313" key="2">
    <source>
        <dbReference type="EMBL" id="RYJ41569.1"/>
    </source>
</evidence>
<name>A0A444W6S2_9FLAO</name>